<feature type="region of interest" description="Disordered" evidence="1">
    <location>
        <begin position="336"/>
        <end position="359"/>
    </location>
</feature>
<keyword evidence="2" id="KW-0812">Transmembrane</keyword>
<sequence length="391" mass="45095">MDLTAIHCRSIFLNTRLIEGLYKRFAHVFDAGDDQLVRDRFLTLHYASCFMLFTTAVLVPCIAIGVCGYLYKVQWLYALAISLFILPFIWRLIYRWYILSASSSFVYSTRNFDSCLNSVITAIREREVISFGVLVNSAGEFHCCNRVLRTELLNSLRSFVRAYMNASEKIALSEEKGKLLRSFFTEAMTQLALNDEVIDRFLHLPSLKELFKLLSLVRSEYIRLTLFRLTEVDAYGGLKVIYSLRKFKKMQNKFRKRPAVQFTSALKYVFVEEDDDLVGSQPNKSRPPASTRERAVVELGLALQILKKSDSDENKKKATGILYDVIEMISPKKDKKKDEEVKKVENSNEQTERSFERSSFDGDKVYEGISERMEECEGSKAAFYTASLFNF</sequence>
<dbReference type="AlphaFoldDB" id="A0A0N5A8R8"/>
<evidence type="ECO:0000313" key="3">
    <source>
        <dbReference type="Proteomes" id="UP000046393"/>
    </source>
</evidence>
<name>A0A0N5A8R8_9BILA</name>
<feature type="transmembrane region" description="Helical" evidence="2">
    <location>
        <begin position="46"/>
        <end position="71"/>
    </location>
</feature>
<evidence type="ECO:0000256" key="2">
    <source>
        <dbReference type="SAM" id="Phobius"/>
    </source>
</evidence>
<dbReference type="WBParaSite" id="SMUV_0000047801-mRNA-1">
    <property type="protein sequence ID" value="SMUV_0000047801-mRNA-1"/>
    <property type="gene ID" value="SMUV_0000047801"/>
</dbReference>
<reference evidence="4" key="1">
    <citation type="submission" date="2017-02" db="UniProtKB">
        <authorList>
            <consortium name="WormBaseParasite"/>
        </authorList>
    </citation>
    <scope>IDENTIFICATION</scope>
</reference>
<keyword evidence="2" id="KW-1133">Transmembrane helix</keyword>
<organism evidence="3 4">
    <name type="scientific">Syphacia muris</name>
    <dbReference type="NCBI Taxonomy" id="451379"/>
    <lineage>
        <taxon>Eukaryota</taxon>
        <taxon>Metazoa</taxon>
        <taxon>Ecdysozoa</taxon>
        <taxon>Nematoda</taxon>
        <taxon>Chromadorea</taxon>
        <taxon>Rhabditida</taxon>
        <taxon>Spirurina</taxon>
        <taxon>Oxyuridomorpha</taxon>
        <taxon>Oxyuroidea</taxon>
        <taxon>Oxyuridae</taxon>
        <taxon>Syphacia</taxon>
    </lineage>
</organism>
<keyword evidence="2" id="KW-0472">Membrane</keyword>
<proteinExistence type="predicted"/>
<evidence type="ECO:0000256" key="1">
    <source>
        <dbReference type="SAM" id="MobiDB-lite"/>
    </source>
</evidence>
<feature type="transmembrane region" description="Helical" evidence="2">
    <location>
        <begin position="77"/>
        <end position="94"/>
    </location>
</feature>
<keyword evidence="3" id="KW-1185">Reference proteome</keyword>
<protein>
    <submittedName>
        <fullName evidence="4">PXA domain-containing protein</fullName>
    </submittedName>
</protein>
<accession>A0A0N5A8R8</accession>
<evidence type="ECO:0000313" key="4">
    <source>
        <dbReference type="WBParaSite" id="SMUV_0000047801-mRNA-1"/>
    </source>
</evidence>
<dbReference type="Proteomes" id="UP000046393">
    <property type="component" value="Unplaced"/>
</dbReference>